<protein>
    <submittedName>
        <fullName evidence="1">Homeodomain-like domain-containing protein</fullName>
    </submittedName>
</protein>
<evidence type="ECO:0000313" key="1">
    <source>
        <dbReference type="EMBL" id="TQM40674.1"/>
    </source>
</evidence>
<gene>
    <name evidence="1" type="ORF">BC670_1577</name>
</gene>
<keyword evidence="1" id="KW-0371">Homeobox</keyword>
<dbReference type="EMBL" id="VFPJ01000001">
    <property type="protein sequence ID" value="TQM40674.1"/>
    <property type="molecule type" value="Genomic_DNA"/>
</dbReference>
<dbReference type="GO" id="GO:0003677">
    <property type="term" value="F:DNA binding"/>
    <property type="evidence" value="ECO:0007669"/>
    <property type="project" value="UniProtKB-KW"/>
</dbReference>
<dbReference type="Proteomes" id="UP000320773">
    <property type="component" value="Unassembled WGS sequence"/>
</dbReference>
<evidence type="ECO:0000313" key="2">
    <source>
        <dbReference type="Proteomes" id="UP000320773"/>
    </source>
</evidence>
<dbReference type="RefSeq" id="WP_089081404.1">
    <property type="nucleotide sequence ID" value="NZ_VFPJ01000001.1"/>
</dbReference>
<proteinExistence type="predicted"/>
<reference evidence="1 2" key="1">
    <citation type="submission" date="2019-06" db="EMBL/GenBank/DDBJ databases">
        <title>Genomic Encyclopedia of Archaeal and Bacterial Type Strains, Phase II (KMG-II): from individual species to whole genera.</title>
        <authorList>
            <person name="Goeker M."/>
        </authorList>
    </citation>
    <scope>NUCLEOTIDE SEQUENCE [LARGE SCALE GENOMIC DNA]</scope>
    <source>
        <strain evidence="1 2">DSM 24789</strain>
    </source>
</reference>
<keyword evidence="1" id="KW-0238">DNA-binding</keyword>
<accession>A0A543G3S6</accession>
<organism evidence="1 2">
    <name type="scientific">Flavobacterium branchiophilum</name>
    <dbReference type="NCBI Taxonomy" id="55197"/>
    <lineage>
        <taxon>Bacteria</taxon>
        <taxon>Pseudomonadati</taxon>
        <taxon>Bacteroidota</taxon>
        <taxon>Flavobacteriia</taxon>
        <taxon>Flavobacteriales</taxon>
        <taxon>Flavobacteriaceae</taxon>
        <taxon>Flavobacterium</taxon>
    </lineage>
</organism>
<dbReference type="Gene3D" id="1.10.10.60">
    <property type="entry name" value="Homeodomain-like"/>
    <property type="match status" value="1"/>
</dbReference>
<sequence length="109" mass="12593">MKKTKKKATAPKQRQTYTLDTKANALRLYLIGLTLSEISKIVDAPVRTIEKWYISDNWKPQRETKAVHLKALDLYDSGKTYKEIAKILNKSLPTIGRYIKIARNENDID</sequence>
<comment type="caution">
    <text evidence="1">The sequence shown here is derived from an EMBL/GenBank/DDBJ whole genome shotgun (WGS) entry which is preliminary data.</text>
</comment>
<dbReference type="AlphaFoldDB" id="A0A543G3S6"/>
<name>A0A543G3S6_9FLAO</name>